<name>A0A511MXN3_DEIC1</name>
<comment type="similarity">
    <text evidence="3 8">Belongs to the class-II aminoacyl-tRNA synthetase family. HisZ subfamily.</text>
</comment>
<keyword evidence="6 8" id="KW-0963">Cytoplasm</keyword>
<evidence type="ECO:0000256" key="1">
    <source>
        <dbReference type="ARBA" id="ARBA00004496"/>
    </source>
</evidence>
<evidence type="ECO:0000313" key="12">
    <source>
        <dbReference type="Proteomes" id="UP000321306"/>
    </source>
</evidence>
<dbReference type="CDD" id="cd00773">
    <property type="entry name" value="HisRS-like_core"/>
    <property type="match status" value="1"/>
</dbReference>
<dbReference type="PANTHER" id="PTHR43707">
    <property type="entry name" value="HISTIDYL-TRNA SYNTHETASE"/>
    <property type="match status" value="1"/>
</dbReference>
<feature type="binding site" evidence="9">
    <location>
        <position position="257"/>
    </location>
    <ligand>
        <name>L-histidine</name>
        <dbReference type="ChEBI" id="CHEBI:57595"/>
    </ligand>
</feature>
<feature type="binding site" evidence="9">
    <location>
        <begin position="72"/>
        <end position="74"/>
    </location>
    <ligand>
        <name>L-histidine</name>
        <dbReference type="ChEBI" id="CHEBI:57595"/>
    </ligand>
</feature>
<dbReference type="AlphaFoldDB" id="A0A511MXN3"/>
<comment type="miscellaneous">
    <text evidence="8">This function is generally fulfilled by the C-terminal part of HisG, which is missing in some bacteria such as this one.</text>
</comment>
<dbReference type="InterPro" id="IPR041715">
    <property type="entry name" value="HisRS-like_core"/>
</dbReference>
<organism evidence="11 12">
    <name type="scientific">Deinococcus cellulosilyticus (strain DSM 18568 / NBRC 106333 / KACC 11606 / 5516J-15)</name>
    <dbReference type="NCBI Taxonomy" id="1223518"/>
    <lineage>
        <taxon>Bacteria</taxon>
        <taxon>Thermotogati</taxon>
        <taxon>Deinococcota</taxon>
        <taxon>Deinococci</taxon>
        <taxon>Deinococcales</taxon>
        <taxon>Deinococcaceae</taxon>
        <taxon>Deinococcus</taxon>
    </lineage>
</organism>
<dbReference type="InterPro" id="IPR045864">
    <property type="entry name" value="aa-tRNA-synth_II/BPL/LPL"/>
</dbReference>
<dbReference type="SUPFAM" id="SSF55681">
    <property type="entry name" value="Class II aaRS and biotin synthetases"/>
    <property type="match status" value="1"/>
</dbReference>
<feature type="domain" description="Aminoacyl-transfer RNA synthetases class-II family profile" evidence="10">
    <location>
        <begin position="19"/>
        <end position="313"/>
    </location>
</feature>
<dbReference type="GO" id="GO:0000105">
    <property type="term" value="P:L-histidine biosynthetic process"/>
    <property type="evidence" value="ECO:0007669"/>
    <property type="project" value="UniProtKB-UniRule"/>
</dbReference>
<dbReference type="Gene3D" id="3.30.930.10">
    <property type="entry name" value="Bira Bifunctional Protein, Domain 2"/>
    <property type="match status" value="1"/>
</dbReference>
<dbReference type="NCBIfam" id="TIGR00443">
    <property type="entry name" value="hisZ_biosyn_reg"/>
    <property type="match status" value="1"/>
</dbReference>
<dbReference type="EMBL" id="BJXB01000003">
    <property type="protein sequence ID" value="GEM45343.1"/>
    <property type="molecule type" value="Genomic_DNA"/>
</dbReference>
<feature type="binding site" evidence="9">
    <location>
        <begin position="261"/>
        <end position="262"/>
    </location>
    <ligand>
        <name>L-histidine</name>
        <dbReference type="ChEBI" id="CHEBI:57595"/>
    </ligand>
</feature>
<dbReference type="PANTHER" id="PTHR43707:SF1">
    <property type="entry name" value="HISTIDINE--TRNA LIGASE, MITOCHONDRIAL-RELATED"/>
    <property type="match status" value="1"/>
</dbReference>
<proteinExistence type="inferred from homology"/>
<dbReference type="InterPro" id="IPR006195">
    <property type="entry name" value="aa-tRNA-synth_II"/>
</dbReference>
<evidence type="ECO:0000256" key="4">
    <source>
        <dbReference type="ARBA" id="ARBA00011496"/>
    </source>
</evidence>
<evidence type="ECO:0000256" key="2">
    <source>
        <dbReference type="ARBA" id="ARBA00004667"/>
    </source>
</evidence>
<evidence type="ECO:0000256" key="8">
    <source>
        <dbReference type="HAMAP-Rule" id="MF_00125"/>
    </source>
</evidence>
<evidence type="ECO:0000256" key="5">
    <source>
        <dbReference type="ARBA" id="ARBA00020397"/>
    </source>
</evidence>
<comment type="pathway">
    <text evidence="2 8">Amino-acid biosynthesis; L-histidine biosynthesis; L-histidine from 5-phospho-alpha-D-ribose 1-diphosphate: step 1/9.</text>
</comment>
<keyword evidence="11" id="KW-0808">Transferase</keyword>
<keyword evidence="11" id="KW-0328">Glycosyltransferase</keyword>
<keyword evidence="8" id="KW-0368">Histidine biosynthesis</keyword>
<keyword evidence="8" id="KW-0028">Amino-acid biosynthesis</keyword>
<dbReference type="InterPro" id="IPR004516">
    <property type="entry name" value="HisRS/HisZ"/>
</dbReference>
<gene>
    <name evidence="8 11" type="primary">hisZ</name>
    <name evidence="11" type="ORF">DC3_09780</name>
</gene>
<dbReference type="GO" id="GO:0004821">
    <property type="term" value="F:histidine-tRNA ligase activity"/>
    <property type="evidence" value="ECO:0007669"/>
    <property type="project" value="TreeGrafter"/>
</dbReference>
<comment type="function">
    <text evidence="7 8">Required for the first step of histidine biosynthesis. May allow the feedback regulation of ATP phosphoribosyltransferase activity by histidine.</text>
</comment>
<dbReference type="NCBIfam" id="NF008945">
    <property type="entry name" value="PRK12292.3-3"/>
    <property type="match status" value="1"/>
</dbReference>
<dbReference type="GO" id="GO:0016757">
    <property type="term" value="F:glycosyltransferase activity"/>
    <property type="evidence" value="ECO:0007669"/>
    <property type="project" value="UniProtKB-KW"/>
</dbReference>
<evidence type="ECO:0000256" key="6">
    <source>
        <dbReference type="ARBA" id="ARBA00022490"/>
    </source>
</evidence>
<comment type="subunit">
    <text evidence="4 8">Heteromultimer composed of HisG and HisZ subunits.</text>
</comment>
<dbReference type="PIRSF" id="PIRSF001549">
    <property type="entry name" value="His-tRNA_synth"/>
    <property type="match status" value="1"/>
</dbReference>
<dbReference type="PROSITE" id="PS50862">
    <property type="entry name" value="AA_TRNA_LIGASE_II"/>
    <property type="match status" value="1"/>
</dbReference>
<dbReference type="HAMAP" id="MF_00125">
    <property type="entry name" value="HisZ"/>
    <property type="match status" value="1"/>
</dbReference>
<keyword evidence="12" id="KW-1185">Reference proteome</keyword>
<evidence type="ECO:0000256" key="3">
    <source>
        <dbReference type="ARBA" id="ARBA00005539"/>
    </source>
</evidence>
<feature type="binding site" evidence="9">
    <location>
        <position position="117"/>
    </location>
    <ligand>
        <name>L-histidine</name>
        <dbReference type="ChEBI" id="CHEBI:57595"/>
    </ligand>
</feature>
<evidence type="ECO:0000313" key="11">
    <source>
        <dbReference type="EMBL" id="GEM45343.1"/>
    </source>
</evidence>
<dbReference type="InterPro" id="IPR004517">
    <property type="entry name" value="HisZ"/>
</dbReference>
<dbReference type="Pfam" id="PF13393">
    <property type="entry name" value="tRNA-synt_His"/>
    <property type="match status" value="1"/>
</dbReference>
<accession>A0A511MXN3</accession>
<comment type="subcellular location">
    <subcellularLocation>
        <location evidence="1 8">Cytoplasm</location>
    </subcellularLocation>
</comment>
<reference evidence="11 12" key="1">
    <citation type="submission" date="2019-07" db="EMBL/GenBank/DDBJ databases">
        <title>Whole genome shotgun sequence of Deinococcus cellulosilyticus NBRC 106333.</title>
        <authorList>
            <person name="Hosoyama A."/>
            <person name="Uohara A."/>
            <person name="Ohji S."/>
            <person name="Ichikawa N."/>
        </authorList>
    </citation>
    <scope>NUCLEOTIDE SEQUENCE [LARGE SCALE GENOMIC DNA]</scope>
    <source>
        <strain evidence="11 12">NBRC 106333</strain>
    </source>
</reference>
<evidence type="ECO:0000259" key="10">
    <source>
        <dbReference type="PROSITE" id="PS50862"/>
    </source>
</evidence>
<dbReference type="GO" id="GO:0005737">
    <property type="term" value="C:cytoplasm"/>
    <property type="evidence" value="ECO:0007669"/>
    <property type="project" value="UniProtKB-SubCell"/>
</dbReference>
<sequence length="366" mass="40663">MPIIPDGTRFVLPPEWEWRESLKHNIQEVFSTWGYQAVQTPALEVHDPSHPLSDRAFKLVDRDGMVLALRSEYTTAVGKLIRTDLSSHPFPIRLQYAGSLWLRSMSSELGRMREFTQVGVELVGVSSPRADAELIMMALDALDRLGVRYELELGHPGFVHSVLEETGLPEESLNVLHNIIDRKATPELRAELEKQGITGPLEERILRLPDLYGGTEILDEALTIAGNDTAREALGHVREVVELTGRADHLLDLGMSRRYSYYSGLTFRAYTPDFGLPLLGGGRYDAGIPGAGFAIGLERVMAALGSPPGRTEPQAIAMDFASAQRARQDGYRTEFSLETTLEATLRYARERGISRVYTPDGVTMVE</sequence>
<feature type="binding site" evidence="9">
    <location>
        <position position="121"/>
    </location>
    <ligand>
        <name>L-histidine</name>
        <dbReference type="ChEBI" id="CHEBI:57595"/>
    </ligand>
</feature>
<evidence type="ECO:0000256" key="9">
    <source>
        <dbReference type="PIRSR" id="PIRSR001549-1"/>
    </source>
</evidence>
<dbReference type="RefSeq" id="WP_246130550.1">
    <property type="nucleotide sequence ID" value="NZ_BJXB01000003.1"/>
</dbReference>
<evidence type="ECO:0000256" key="7">
    <source>
        <dbReference type="ARBA" id="ARBA00025246"/>
    </source>
</evidence>
<dbReference type="UniPathway" id="UPA00031">
    <property type="reaction ID" value="UER00006"/>
</dbReference>
<comment type="caution">
    <text evidence="11">The sequence shown here is derived from an EMBL/GenBank/DDBJ whole genome shotgun (WGS) entry which is preliminary data.</text>
</comment>
<dbReference type="Proteomes" id="UP000321306">
    <property type="component" value="Unassembled WGS sequence"/>
</dbReference>
<dbReference type="GO" id="GO:0006427">
    <property type="term" value="P:histidyl-tRNA aminoacylation"/>
    <property type="evidence" value="ECO:0007669"/>
    <property type="project" value="TreeGrafter"/>
</dbReference>
<protein>
    <recommendedName>
        <fullName evidence="5 8">ATP phosphoribosyltransferase regulatory subunit</fullName>
    </recommendedName>
</protein>